<reference evidence="3 4" key="1">
    <citation type="submission" date="2018-06" db="EMBL/GenBank/DDBJ databases">
        <title>Chryseolinea flavus sp. nov., a member of the phylum Bacteroidetes isolated from soil.</title>
        <authorList>
            <person name="Li Y."/>
            <person name="Wang J."/>
        </authorList>
    </citation>
    <scope>NUCLEOTIDE SEQUENCE [LARGE SCALE GENOMIC DNA]</scope>
    <source>
        <strain evidence="3 4">SDU1-6</strain>
    </source>
</reference>
<keyword evidence="1" id="KW-0472">Membrane</keyword>
<feature type="transmembrane region" description="Helical" evidence="1">
    <location>
        <begin position="87"/>
        <end position="104"/>
    </location>
</feature>
<keyword evidence="2" id="KW-0732">Signal</keyword>
<protein>
    <recommendedName>
        <fullName evidence="5">Seryl-tRNA synthetase</fullName>
    </recommendedName>
</protein>
<keyword evidence="1" id="KW-0812">Transmembrane</keyword>
<dbReference type="OrthoDB" id="964337at2"/>
<gene>
    <name evidence="3" type="ORF">DQQ10_00930</name>
</gene>
<comment type="caution">
    <text evidence="3">The sequence shown here is derived from an EMBL/GenBank/DDBJ whole genome shotgun (WGS) entry which is preliminary data.</text>
</comment>
<proteinExistence type="predicted"/>
<keyword evidence="1" id="KW-1133">Transmembrane helix</keyword>
<feature type="chain" id="PRO_5016924659" description="Seryl-tRNA synthetase" evidence="2">
    <location>
        <begin position="25"/>
        <end position="105"/>
    </location>
</feature>
<sequence length="105" mass="11589">MKTHNIVKFMIVAILLTTFNPSFAVDTKPVVPATPTETPAEQVARLEHRLEEIKSMDHKSLSAAEKRALRKEVRAIKKEMAQISGGVYISVGALLLIILLILLLA</sequence>
<evidence type="ECO:0000256" key="1">
    <source>
        <dbReference type="SAM" id="Phobius"/>
    </source>
</evidence>
<evidence type="ECO:0000313" key="3">
    <source>
        <dbReference type="EMBL" id="RAW02704.1"/>
    </source>
</evidence>
<organism evidence="3 4">
    <name type="scientific">Pseudochryseolinea flava</name>
    <dbReference type="NCBI Taxonomy" id="2059302"/>
    <lineage>
        <taxon>Bacteria</taxon>
        <taxon>Pseudomonadati</taxon>
        <taxon>Bacteroidota</taxon>
        <taxon>Cytophagia</taxon>
        <taxon>Cytophagales</taxon>
        <taxon>Fulvivirgaceae</taxon>
        <taxon>Pseudochryseolinea</taxon>
    </lineage>
</organism>
<dbReference type="Proteomes" id="UP000251889">
    <property type="component" value="Unassembled WGS sequence"/>
</dbReference>
<dbReference type="EMBL" id="QMFY01000001">
    <property type="protein sequence ID" value="RAW02704.1"/>
    <property type="molecule type" value="Genomic_DNA"/>
</dbReference>
<evidence type="ECO:0000256" key="2">
    <source>
        <dbReference type="SAM" id="SignalP"/>
    </source>
</evidence>
<evidence type="ECO:0008006" key="5">
    <source>
        <dbReference type="Google" id="ProtNLM"/>
    </source>
</evidence>
<accession>A0A364Y6H9</accession>
<feature type="signal peptide" evidence="2">
    <location>
        <begin position="1"/>
        <end position="24"/>
    </location>
</feature>
<evidence type="ECO:0000313" key="4">
    <source>
        <dbReference type="Proteomes" id="UP000251889"/>
    </source>
</evidence>
<name>A0A364Y6H9_9BACT</name>
<keyword evidence="4" id="KW-1185">Reference proteome</keyword>
<dbReference type="RefSeq" id="WP_112744920.1">
    <property type="nucleotide sequence ID" value="NZ_QMFY01000001.1"/>
</dbReference>
<dbReference type="AlphaFoldDB" id="A0A364Y6H9"/>